<feature type="non-terminal residue" evidence="1">
    <location>
        <position position="97"/>
    </location>
</feature>
<protein>
    <submittedName>
        <fullName evidence="1">CAZy families GT2 protein</fullName>
    </submittedName>
</protein>
<evidence type="ECO:0000313" key="1">
    <source>
        <dbReference type="EMBL" id="AIA91694.1"/>
    </source>
</evidence>
<accession>A0A060C8Y5</accession>
<proteinExistence type="predicted"/>
<dbReference type="AlphaFoldDB" id="A0A060C8Y5"/>
<organism evidence="1">
    <name type="scientific">uncultured Thiomonas sp</name>
    <dbReference type="NCBI Taxonomy" id="184422"/>
    <lineage>
        <taxon>Bacteria</taxon>
        <taxon>Pseudomonadati</taxon>
        <taxon>Pseudomonadota</taxon>
        <taxon>Betaproteobacteria</taxon>
        <taxon>Burkholderiales</taxon>
        <taxon>Thiomonas</taxon>
        <taxon>environmental samples</taxon>
    </lineage>
</organism>
<sequence length="97" mass="10356">MAFGFLNATVGFVLLMLGHHPGYIPAPRPTTPFTSRTALLVPIHNEDIDAVFGRVERMARSLADFGAAAHFDFFILSDSGAAAEPAEAAAWLALART</sequence>
<name>A0A060C8Y5_9BURK</name>
<dbReference type="EMBL" id="KF124378">
    <property type="protein sequence ID" value="AIA91694.1"/>
    <property type="molecule type" value="Genomic_DNA"/>
</dbReference>
<reference evidence="1" key="1">
    <citation type="journal article" date="2013" name="Environ. Microbiol.">
        <title>Seasonally variable intestinal metagenomes of the red palm weevil (Rhynchophorus ferrugineus).</title>
        <authorList>
            <person name="Jia S."/>
            <person name="Zhang X."/>
            <person name="Zhang G."/>
            <person name="Yin A."/>
            <person name="Zhang S."/>
            <person name="Li F."/>
            <person name="Wang L."/>
            <person name="Zhao D."/>
            <person name="Yun Q."/>
            <person name="Tala"/>
            <person name="Wang J."/>
            <person name="Sun G."/>
            <person name="Baabdullah M."/>
            <person name="Yu X."/>
            <person name="Hu S."/>
            <person name="Al-Mssallem I.S."/>
            <person name="Yu J."/>
        </authorList>
    </citation>
    <scope>NUCLEOTIDE SEQUENCE</scope>
</reference>